<evidence type="ECO:0000313" key="1">
    <source>
        <dbReference type="EMBL" id="JAD42129.1"/>
    </source>
</evidence>
<name>A0A0A8ZRX3_ARUDO</name>
<sequence length="54" mass="6061">MTCFHHEVSKNGYWPKSSLFAGIWAEMTCLASLGTSALDQWNFSPLIKLDAVAW</sequence>
<reference evidence="1" key="1">
    <citation type="submission" date="2014-09" db="EMBL/GenBank/DDBJ databases">
        <authorList>
            <person name="Magalhaes I.L.F."/>
            <person name="Oliveira U."/>
            <person name="Santos F.R."/>
            <person name="Vidigal T.H.D.A."/>
            <person name="Brescovit A.D."/>
            <person name="Santos A.J."/>
        </authorList>
    </citation>
    <scope>NUCLEOTIDE SEQUENCE</scope>
    <source>
        <tissue evidence="1">Shoot tissue taken approximately 20 cm above the soil surface</tissue>
    </source>
</reference>
<organism evidence="1">
    <name type="scientific">Arundo donax</name>
    <name type="common">Giant reed</name>
    <name type="synonym">Donax arundinaceus</name>
    <dbReference type="NCBI Taxonomy" id="35708"/>
    <lineage>
        <taxon>Eukaryota</taxon>
        <taxon>Viridiplantae</taxon>
        <taxon>Streptophyta</taxon>
        <taxon>Embryophyta</taxon>
        <taxon>Tracheophyta</taxon>
        <taxon>Spermatophyta</taxon>
        <taxon>Magnoliopsida</taxon>
        <taxon>Liliopsida</taxon>
        <taxon>Poales</taxon>
        <taxon>Poaceae</taxon>
        <taxon>PACMAD clade</taxon>
        <taxon>Arundinoideae</taxon>
        <taxon>Arundineae</taxon>
        <taxon>Arundo</taxon>
    </lineage>
</organism>
<proteinExistence type="predicted"/>
<protein>
    <submittedName>
        <fullName evidence="1">Uncharacterized protein</fullName>
    </submittedName>
</protein>
<dbReference type="AlphaFoldDB" id="A0A0A8ZRX3"/>
<dbReference type="EMBL" id="GBRH01255766">
    <property type="protein sequence ID" value="JAD42129.1"/>
    <property type="molecule type" value="Transcribed_RNA"/>
</dbReference>
<accession>A0A0A8ZRX3</accession>
<reference evidence="1" key="2">
    <citation type="journal article" date="2015" name="Data Brief">
        <title>Shoot transcriptome of the giant reed, Arundo donax.</title>
        <authorList>
            <person name="Barrero R.A."/>
            <person name="Guerrero F.D."/>
            <person name="Moolhuijzen P."/>
            <person name="Goolsby J.A."/>
            <person name="Tidwell J."/>
            <person name="Bellgard S.E."/>
            <person name="Bellgard M.I."/>
        </authorList>
    </citation>
    <scope>NUCLEOTIDE SEQUENCE</scope>
    <source>
        <tissue evidence="1">Shoot tissue taken approximately 20 cm above the soil surface</tissue>
    </source>
</reference>